<proteinExistence type="predicted"/>
<evidence type="ECO:0000259" key="1">
    <source>
        <dbReference type="Pfam" id="PF06172"/>
    </source>
</evidence>
<protein>
    <submittedName>
        <fullName evidence="2">Cupin</fullName>
    </submittedName>
</protein>
<keyword evidence="3" id="KW-1185">Reference proteome</keyword>
<dbReference type="InterPro" id="IPR039935">
    <property type="entry name" value="YML079W-like"/>
</dbReference>
<dbReference type="EMBL" id="NOXT01000110">
    <property type="protein sequence ID" value="OYQ28281.1"/>
    <property type="molecule type" value="Genomic_DNA"/>
</dbReference>
<dbReference type="Proteomes" id="UP000216991">
    <property type="component" value="Unassembled WGS sequence"/>
</dbReference>
<dbReference type="InterPro" id="IPR009327">
    <property type="entry name" value="Cupin_DUF985"/>
</dbReference>
<dbReference type="RefSeq" id="WP_094473791.1">
    <property type="nucleotide sequence ID" value="NZ_NOXT01000110.1"/>
</dbReference>
<dbReference type="AlphaFoldDB" id="A0A255YGG5"/>
<organism evidence="2 3">
    <name type="scientific">Sandarakinorhabdus cyanobacteriorum</name>
    <dbReference type="NCBI Taxonomy" id="1981098"/>
    <lineage>
        <taxon>Bacteria</taxon>
        <taxon>Pseudomonadati</taxon>
        <taxon>Pseudomonadota</taxon>
        <taxon>Alphaproteobacteria</taxon>
        <taxon>Sphingomonadales</taxon>
        <taxon>Sphingosinicellaceae</taxon>
        <taxon>Sandarakinorhabdus</taxon>
    </lineage>
</organism>
<reference evidence="2 3" key="1">
    <citation type="submission" date="2017-07" db="EMBL/GenBank/DDBJ databases">
        <title>Sandarakinorhabdus cyanobacteriorum sp. nov., a novel bacterium isolated from cyanobacterial aggregates in a eutrophic lake.</title>
        <authorList>
            <person name="Cai H."/>
        </authorList>
    </citation>
    <scope>NUCLEOTIDE SEQUENCE [LARGE SCALE GENOMIC DNA]</scope>
    <source>
        <strain evidence="2 3">TH057</strain>
    </source>
</reference>
<dbReference type="SUPFAM" id="SSF51182">
    <property type="entry name" value="RmlC-like cupins"/>
    <property type="match status" value="1"/>
</dbReference>
<evidence type="ECO:0000313" key="3">
    <source>
        <dbReference type="Proteomes" id="UP000216991"/>
    </source>
</evidence>
<gene>
    <name evidence="2" type="ORF">CHU93_09205</name>
</gene>
<evidence type="ECO:0000313" key="2">
    <source>
        <dbReference type="EMBL" id="OYQ28281.1"/>
    </source>
</evidence>
<dbReference type="CDD" id="cd06121">
    <property type="entry name" value="cupin_YML079wp"/>
    <property type="match status" value="1"/>
</dbReference>
<sequence length="145" mass="15367">MTDDAEARRLIEALGLSVHPEGGWYRETHRVAGPGRAVVTAIYFLLEAGQRSHWHRMDATEFWCWHAGSPLRLGEAADAAAAPAWTMLGPEIAAGHAPQACIGAGHWQAAEAPYGWALVSCIVAPGFDFAGFTLAPPGWAPGGPV</sequence>
<dbReference type="OrthoDB" id="9798288at2"/>
<dbReference type="InterPro" id="IPR011051">
    <property type="entry name" value="RmlC_Cupin_sf"/>
</dbReference>
<feature type="domain" description="DUF985" evidence="1">
    <location>
        <begin position="9"/>
        <end position="135"/>
    </location>
</feature>
<accession>A0A255YGG5</accession>
<dbReference type="Gene3D" id="2.60.120.10">
    <property type="entry name" value="Jelly Rolls"/>
    <property type="match status" value="1"/>
</dbReference>
<name>A0A255YGG5_9SPHN</name>
<dbReference type="PANTHER" id="PTHR33387:SF3">
    <property type="entry name" value="DUF985 DOMAIN-CONTAINING PROTEIN"/>
    <property type="match status" value="1"/>
</dbReference>
<dbReference type="InterPro" id="IPR014710">
    <property type="entry name" value="RmlC-like_jellyroll"/>
</dbReference>
<dbReference type="PANTHER" id="PTHR33387">
    <property type="entry name" value="RMLC-LIKE JELLY ROLL FOLD PROTEIN"/>
    <property type="match status" value="1"/>
</dbReference>
<dbReference type="Pfam" id="PF06172">
    <property type="entry name" value="Cupin_5"/>
    <property type="match status" value="1"/>
</dbReference>
<comment type="caution">
    <text evidence="2">The sequence shown here is derived from an EMBL/GenBank/DDBJ whole genome shotgun (WGS) entry which is preliminary data.</text>
</comment>